<keyword evidence="11" id="KW-0119">Carbohydrate metabolism</keyword>
<dbReference type="HOGENOM" id="CLU_031730_2_1_1"/>
<dbReference type="Proteomes" id="UP000054217">
    <property type="component" value="Unassembled WGS sequence"/>
</dbReference>
<dbReference type="AlphaFoldDB" id="A0A0C3PCG0"/>
<feature type="compositionally biased region" description="Low complexity" evidence="16">
    <location>
        <begin position="247"/>
        <end position="279"/>
    </location>
</feature>
<dbReference type="InParanoid" id="A0A0C3PCG0"/>
<keyword evidence="20" id="KW-1185">Reference proteome</keyword>
<dbReference type="InterPro" id="IPR049892">
    <property type="entry name" value="AA9"/>
</dbReference>
<proteinExistence type="inferred from homology"/>
<evidence type="ECO:0000256" key="3">
    <source>
        <dbReference type="ARBA" id="ARBA00022525"/>
    </source>
</evidence>
<dbReference type="CDD" id="cd21175">
    <property type="entry name" value="LPMO_AA9"/>
    <property type="match status" value="1"/>
</dbReference>
<evidence type="ECO:0000256" key="17">
    <source>
        <dbReference type="SAM" id="SignalP"/>
    </source>
</evidence>
<dbReference type="GO" id="GO:0005576">
    <property type="term" value="C:extracellular region"/>
    <property type="evidence" value="ECO:0007669"/>
    <property type="project" value="UniProtKB-SubCell"/>
</dbReference>
<gene>
    <name evidence="19" type="ORF">M404DRAFT_126162</name>
</gene>
<evidence type="ECO:0000256" key="5">
    <source>
        <dbReference type="ARBA" id="ARBA00022729"/>
    </source>
</evidence>
<evidence type="ECO:0000256" key="13">
    <source>
        <dbReference type="ARBA" id="ARBA00044502"/>
    </source>
</evidence>
<dbReference type="OrthoDB" id="4849160at2759"/>
<keyword evidence="6" id="KW-0136">Cellulose degradation</keyword>
<organism evidence="19 20">
    <name type="scientific">Pisolithus tinctorius Marx 270</name>
    <dbReference type="NCBI Taxonomy" id="870435"/>
    <lineage>
        <taxon>Eukaryota</taxon>
        <taxon>Fungi</taxon>
        <taxon>Dikarya</taxon>
        <taxon>Basidiomycota</taxon>
        <taxon>Agaricomycotina</taxon>
        <taxon>Agaricomycetes</taxon>
        <taxon>Agaricomycetidae</taxon>
        <taxon>Boletales</taxon>
        <taxon>Sclerodermatineae</taxon>
        <taxon>Pisolithaceae</taxon>
        <taxon>Pisolithus</taxon>
    </lineage>
</organism>
<keyword evidence="3" id="KW-0964">Secreted</keyword>
<keyword evidence="12" id="KW-0624">Polysaccharide degradation</keyword>
<dbReference type="Gene3D" id="2.70.50.70">
    <property type="match status" value="1"/>
</dbReference>
<dbReference type="PANTHER" id="PTHR33353:SF10">
    <property type="entry name" value="ENDO-BETA-1,4-GLUCANASE D"/>
    <property type="match status" value="1"/>
</dbReference>
<dbReference type="GO" id="GO:0004497">
    <property type="term" value="F:monooxygenase activity"/>
    <property type="evidence" value="ECO:0007669"/>
    <property type="project" value="UniProtKB-KW"/>
</dbReference>
<dbReference type="GO" id="GO:0030245">
    <property type="term" value="P:cellulose catabolic process"/>
    <property type="evidence" value="ECO:0007669"/>
    <property type="project" value="UniProtKB-KW"/>
</dbReference>
<evidence type="ECO:0000256" key="11">
    <source>
        <dbReference type="ARBA" id="ARBA00023277"/>
    </source>
</evidence>
<evidence type="ECO:0000256" key="1">
    <source>
        <dbReference type="ARBA" id="ARBA00001973"/>
    </source>
</evidence>
<reference evidence="20" key="2">
    <citation type="submission" date="2015-01" db="EMBL/GenBank/DDBJ databases">
        <title>Evolutionary Origins and Diversification of the Mycorrhizal Mutualists.</title>
        <authorList>
            <consortium name="DOE Joint Genome Institute"/>
            <consortium name="Mycorrhizal Genomics Consortium"/>
            <person name="Kohler A."/>
            <person name="Kuo A."/>
            <person name="Nagy L.G."/>
            <person name="Floudas D."/>
            <person name="Copeland A."/>
            <person name="Barry K.W."/>
            <person name="Cichocki N."/>
            <person name="Veneault-Fourrey C."/>
            <person name="LaButti K."/>
            <person name="Lindquist E.A."/>
            <person name="Lipzen A."/>
            <person name="Lundell T."/>
            <person name="Morin E."/>
            <person name="Murat C."/>
            <person name="Riley R."/>
            <person name="Ohm R."/>
            <person name="Sun H."/>
            <person name="Tunlid A."/>
            <person name="Henrissat B."/>
            <person name="Grigoriev I.V."/>
            <person name="Hibbett D.S."/>
            <person name="Martin F."/>
        </authorList>
    </citation>
    <scope>NUCLEOTIDE SEQUENCE [LARGE SCALE GENOMIC DNA]</scope>
    <source>
        <strain evidence="20">Marx 270</strain>
    </source>
</reference>
<evidence type="ECO:0000256" key="6">
    <source>
        <dbReference type="ARBA" id="ARBA00023001"/>
    </source>
</evidence>
<dbReference type="EC" id="1.14.99.56" evidence="15"/>
<comment type="catalytic activity">
    <reaction evidence="14">
        <text>[(1-&gt;4)-beta-D-glucosyl]n+m + reduced acceptor + O2 = 4-dehydro-beta-D-glucosyl-[(1-&gt;4)-beta-D-glucosyl]n-1 + [(1-&gt;4)-beta-D-glucosyl]m + acceptor + H2O.</text>
        <dbReference type="EC" id="1.14.99.56"/>
    </reaction>
</comment>
<keyword evidence="10" id="KW-1015">Disulfide bond</keyword>
<dbReference type="InterPro" id="IPR005103">
    <property type="entry name" value="AA9_LPMO"/>
</dbReference>
<dbReference type="STRING" id="870435.A0A0C3PCG0"/>
<name>A0A0C3PCG0_PISTI</name>
<comment type="similarity">
    <text evidence="13">Belongs to the polysaccharide monooxygenase AA9 family.</text>
</comment>
<evidence type="ECO:0000256" key="16">
    <source>
        <dbReference type="SAM" id="MobiDB-lite"/>
    </source>
</evidence>
<accession>A0A0C3PCG0</accession>
<evidence type="ECO:0000256" key="9">
    <source>
        <dbReference type="ARBA" id="ARBA00023033"/>
    </source>
</evidence>
<evidence type="ECO:0000256" key="4">
    <source>
        <dbReference type="ARBA" id="ARBA00022723"/>
    </source>
</evidence>
<evidence type="ECO:0000256" key="7">
    <source>
        <dbReference type="ARBA" id="ARBA00023002"/>
    </source>
</evidence>
<comment type="subcellular location">
    <subcellularLocation>
        <location evidence="2">Secreted</location>
    </subcellularLocation>
</comment>
<feature type="signal peptide" evidence="17">
    <location>
        <begin position="1"/>
        <end position="20"/>
    </location>
</feature>
<keyword evidence="19" id="KW-0378">Hydrolase</keyword>
<evidence type="ECO:0000256" key="10">
    <source>
        <dbReference type="ARBA" id="ARBA00023157"/>
    </source>
</evidence>
<dbReference type="GO" id="GO:0046872">
    <property type="term" value="F:metal ion binding"/>
    <property type="evidence" value="ECO:0007669"/>
    <property type="project" value="UniProtKB-KW"/>
</dbReference>
<evidence type="ECO:0000256" key="2">
    <source>
        <dbReference type="ARBA" id="ARBA00004613"/>
    </source>
</evidence>
<dbReference type="Pfam" id="PF03443">
    <property type="entry name" value="AA9"/>
    <property type="match status" value="1"/>
</dbReference>
<evidence type="ECO:0000256" key="12">
    <source>
        <dbReference type="ARBA" id="ARBA00023326"/>
    </source>
</evidence>
<dbReference type="GO" id="GO:0016787">
    <property type="term" value="F:hydrolase activity"/>
    <property type="evidence" value="ECO:0007669"/>
    <property type="project" value="UniProtKB-KW"/>
</dbReference>
<sequence length="316" mass="33764">MQSFLYISLLILRIASPAKAHGYVAQVSIDGKIYMGNVPNAQPTSSIIRQIDDISPVKGATNPYMNCGQAAQLAALVADVNPGSQFQFWWKDGDGTNWPHDIGPIMTYMTSCVGTTCDKYNSTNAEWFKIEETGLEPGNMTWYQQNIMNGEPANVTLPSNLAPGQYLIRHEIIALHLATELGGAEFYPSCTQVNILGNQTGTPTSSEEVTFPGGYSDTDPGIYDPTVFDTPVQYTFPGPPVATLVTSSSPSSGSSSSNLPAFTTATPVSSGASTSTPTATGQATCKLQAQQILAMKKRHPGTLSRIMAVLIKGMHD</sequence>
<keyword evidence="4" id="KW-0479">Metal-binding</keyword>
<keyword evidence="7" id="KW-0560">Oxidoreductase</keyword>
<feature type="region of interest" description="Disordered" evidence="16">
    <location>
        <begin position="245"/>
        <end position="279"/>
    </location>
</feature>
<evidence type="ECO:0000256" key="15">
    <source>
        <dbReference type="ARBA" id="ARBA00047174"/>
    </source>
</evidence>
<evidence type="ECO:0000259" key="18">
    <source>
        <dbReference type="Pfam" id="PF03443"/>
    </source>
</evidence>
<protein>
    <recommendedName>
        <fullName evidence="15">lytic cellulose monooxygenase (C4-dehydrogenating)</fullName>
        <ecNumber evidence="15">1.14.99.56</ecNumber>
    </recommendedName>
</protein>
<evidence type="ECO:0000256" key="14">
    <source>
        <dbReference type="ARBA" id="ARBA00045077"/>
    </source>
</evidence>
<dbReference type="PANTHER" id="PTHR33353">
    <property type="entry name" value="PUTATIVE (AFU_ORTHOLOGUE AFUA_1G12560)-RELATED"/>
    <property type="match status" value="1"/>
</dbReference>
<evidence type="ECO:0000313" key="20">
    <source>
        <dbReference type="Proteomes" id="UP000054217"/>
    </source>
</evidence>
<evidence type="ECO:0000313" key="19">
    <source>
        <dbReference type="EMBL" id="KIO11460.1"/>
    </source>
</evidence>
<evidence type="ECO:0000256" key="8">
    <source>
        <dbReference type="ARBA" id="ARBA00023008"/>
    </source>
</evidence>
<reference evidence="19 20" key="1">
    <citation type="submission" date="2014-04" db="EMBL/GenBank/DDBJ databases">
        <authorList>
            <consortium name="DOE Joint Genome Institute"/>
            <person name="Kuo A."/>
            <person name="Kohler A."/>
            <person name="Costa M.D."/>
            <person name="Nagy L.G."/>
            <person name="Floudas D."/>
            <person name="Copeland A."/>
            <person name="Barry K.W."/>
            <person name="Cichocki N."/>
            <person name="Veneault-Fourrey C."/>
            <person name="LaButti K."/>
            <person name="Lindquist E.A."/>
            <person name="Lipzen A."/>
            <person name="Lundell T."/>
            <person name="Morin E."/>
            <person name="Murat C."/>
            <person name="Sun H."/>
            <person name="Tunlid A."/>
            <person name="Henrissat B."/>
            <person name="Grigoriev I.V."/>
            <person name="Hibbett D.S."/>
            <person name="Martin F."/>
            <person name="Nordberg H.P."/>
            <person name="Cantor M.N."/>
            <person name="Hua S.X."/>
        </authorList>
    </citation>
    <scope>NUCLEOTIDE SEQUENCE [LARGE SCALE GENOMIC DNA]</scope>
    <source>
        <strain evidence="19 20">Marx 270</strain>
    </source>
</reference>
<dbReference type="EMBL" id="KN831949">
    <property type="protein sequence ID" value="KIO11460.1"/>
    <property type="molecule type" value="Genomic_DNA"/>
</dbReference>
<feature type="domain" description="Auxiliary Activity family 9 catalytic" evidence="18">
    <location>
        <begin position="21"/>
        <end position="223"/>
    </location>
</feature>
<keyword evidence="5 17" id="KW-0732">Signal</keyword>
<feature type="chain" id="PRO_5002167858" description="lytic cellulose monooxygenase (C4-dehydrogenating)" evidence="17">
    <location>
        <begin position="21"/>
        <end position="316"/>
    </location>
</feature>
<comment type="cofactor">
    <cofactor evidence="1">
        <name>Cu(2+)</name>
        <dbReference type="ChEBI" id="CHEBI:29036"/>
    </cofactor>
</comment>
<keyword evidence="8" id="KW-0186">Copper</keyword>
<keyword evidence="9" id="KW-0503">Monooxygenase</keyword>